<feature type="binding site" evidence="6">
    <location>
        <position position="293"/>
    </location>
    <ligand>
        <name>Mg(2+)</name>
        <dbReference type="ChEBI" id="CHEBI:18420"/>
        <label>1</label>
    </ligand>
</feature>
<feature type="compositionally biased region" description="Low complexity" evidence="8">
    <location>
        <begin position="413"/>
        <end position="423"/>
    </location>
</feature>
<gene>
    <name evidence="10" type="ORF">BMF94_6652</name>
</gene>
<dbReference type="Pfam" id="PF03372">
    <property type="entry name" value="Exo_endo_phos"/>
    <property type="match status" value="1"/>
</dbReference>
<keyword evidence="11" id="KW-1185">Reference proteome</keyword>
<evidence type="ECO:0000256" key="3">
    <source>
        <dbReference type="ARBA" id="ARBA00022801"/>
    </source>
</evidence>
<dbReference type="PANTHER" id="PTHR22748">
    <property type="entry name" value="AP ENDONUCLEASE"/>
    <property type="match status" value="1"/>
</dbReference>
<comment type="similarity">
    <text evidence="1">Belongs to the DNA repair enzymes AP/ExoA family.</text>
</comment>
<comment type="caution">
    <text evidence="10">The sequence shown here is derived from an EMBL/GenBank/DDBJ whole genome shotgun (WGS) entry which is preliminary data.</text>
</comment>
<protein>
    <recommendedName>
        <fullName evidence="9">Endonuclease/exonuclease/phosphatase domain-containing protein</fullName>
    </recommendedName>
</protein>
<dbReference type="EMBL" id="PJQD01000122">
    <property type="protein sequence ID" value="POY70371.1"/>
    <property type="molecule type" value="Genomic_DNA"/>
</dbReference>
<feature type="active site" description="Proton donor/acceptor" evidence="5">
    <location>
        <position position="200"/>
    </location>
</feature>
<feature type="site" description="Transition state stabilizer" evidence="7">
    <location>
        <position position="202"/>
    </location>
</feature>
<dbReference type="InterPro" id="IPR005135">
    <property type="entry name" value="Endo/exonuclease/phosphatase"/>
</dbReference>
<evidence type="ECO:0000313" key="11">
    <source>
        <dbReference type="Proteomes" id="UP000237144"/>
    </source>
</evidence>
<feature type="compositionally biased region" description="Polar residues" evidence="8">
    <location>
        <begin position="346"/>
        <end position="356"/>
    </location>
</feature>
<dbReference type="AlphaFoldDB" id="A0A2S5B130"/>
<evidence type="ECO:0000256" key="4">
    <source>
        <dbReference type="ARBA" id="ARBA00022842"/>
    </source>
</evidence>
<keyword evidence="2 6" id="KW-0479">Metal-binding</keyword>
<dbReference type="Gene3D" id="3.60.10.10">
    <property type="entry name" value="Endonuclease/exonuclease/phosphatase"/>
    <property type="match status" value="1"/>
</dbReference>
<feature type="active site" description="Proton acceptor" evidence="5">
    <location>
        <position position="293"/>
    </location>
</feature>
<dbReference type="GO" id="GO:0008081">
    <property type="term" value="F:phosphoric diester hydrolase activity"/>
    <property type="evidence" value="ECO:0007669"/>
    <property type="project" value="TreeGrafter"/>
</dbReference>
<dbReference type="GO" id="GO:0006284">
    <property type="term" value="P:base-excision repair"/>
    <property type="evidence" value="ECO:0007669"/>
    <property type="project" value="TreeGrafter"/>
</dbReference>
<dbReference type="GO" id="GO:0003906">
    <property type="term" value="F:DNA-(apurinic or apyrimidinic site) endonuclease activity"/>
    <property type="evidence" value="ECO:0007669"/>
    <property type="project" value="TreeGrafter"/>
</dbReference>
<feature type="binding site" evidence="6">
    <location>
        <position position="38"/>
    </location>
    <ligand>
        <name>Mg(2+)</name>
        <dbReference type="ChEBI" id="CHEBI:18420"/>
        <label>1</label>
    </ligand>
</feature>
<dbReference type="GO" id="GO:0005634">
    <property type="term" value="C:nucleus"/>
    <property type="evidence" value="ECO:0007669"/>
    <property type="project" value="TreeGrafter"/>
</dbReference>
<name>A0A2S5B130_9BASI</name>
<feature type="active site" evidence="5">
    <location>
        <position position="154"/>
    </location>
</feature>
<evidence type="ECO:0000256" key="6">
    <source>
        <dbReference type="PIRSR" id="PIRSR604808-2"/>
    </source>
</evidence>
<feature type="binding site" evidence="6">
    <location>
        <position position="200"/>
    </location>
    <ligand>
        <name>Mg(2+)</name>
        <dbReference type="ChEBI" id="CHEBI:18420"/>
        <label>1</label>
    </ligand>
</feature>
<dbReference type="InterPro" id="IPR036691">
    <property type="entry name" value="Endo/exonu/phosph_ase_sf"/>
</dbReference>
<dbReference type="PANTHER" id="PTHR22748:SF4">
    <property type="entry name" value="DNA-(APURINIC OR APYRIMIDINIC SITE) ENDONUCLEASE 2"/>
    <property type="match status" value="1"/>
</dbReference>
<sequence length="431" mass="47637">MRIAYLNVDGLERFILAKGRTLKSWLDSLGADVVALAEVKIKSKRNKKLLNLPRSLCEVQGWDVYETLPSWVDSERGALFGMVAYVRCATLKPSKAEKSLMLGKRNKELKKRDRIGSYATFQELNITEALSNKVDGEGRNLVIDLGILVLIFVYMPNLTQKDQYTSRRQAKVLATVHRAAVEGRARELIKAGRSVLIMGDFNFPPTEDDGRLSDKCKTDGQAWYANIASPTDLGLVDLYKYFLPGTRGRTYFGRQTGQTESPGTRIDLSLASPDLLPLILNAGIDSTECDSDHRLIYVDFGASAQFPGSNPADKTRSRPRIVLDLEERLRQQSGIASAVPKRRDSAGQSHQASANKPKTKPSKERGPRRMGLPHVSSRKVPPTVCPVLDLTGDSSDEAGRPLIIPAKRKSRSTKASSESSSTPLKKKGRKI</sequence>
<organism evidence="10 11">
    <name type="scientific">Rhodotorula taiwanensis</name>
    <dbReference type="NCBI Taxonomy" id="741276"/>
    <lineage>
        <taxon>Eukaryota</taxon>
        <taxon>Fungi</taxon>
        <taxon>Dikarya</taxon>
        <taxon>Basidiomycota</taxon>
        <taxon>Pucciniomycotina</taxon>
        <taxon>Microbotryomycetes</taxon>
        <taxon>Sporidiobolales</taxon>
        <taxon>Sporidiobolaceae</taxon>
        <taxon>Rhodotorula</taxon>
    </lineage>
</organism>
<feature type="binding site" evidence="6">
    <location>
        <position position="292"/>
    </location>
    <ligand>
        <name>Mg(2+)</name>
        <dbReference type="ChEBI" id="CHEBI:18420"/>
        <label>1</label>
    </ligand>
</feature>
<dbReference type="STRING" id="741276.A0A2S5B130"/>
<dbReference type="PROSITE" id="PS51435">
    <property type="entry name" value="AP_NUCLEASE_F1_4"/>
    <property type="match status" value="1"/>
</dbReference>
<evidence type="ECO:0000256" key="2">
    <source>
        <dbReference type="ARBA" id="ARBA00022723"/>
    </source>
</evidence>
<reference evidence="10 11" key="1">
    <citation type="journal article" date="2018" name="Front. Microbiol.">
        <title>Prospects for Fungal Bioremediation of Acidic Radioactive Waste Sites: Characterization and Genome Sequence of Rhodotorula taiwanensis MD1149.</title>
        <authorList>
            <person name="Tkavc R."/>
            <person name="Matrosova V.Y."/>
            <person name="Grichenko O.E."/>
            <person name="Gostincar C."/>
            <person name="Volpe R.P."/>
            <person name="Klimenkova P."/>
            <person name="Gaidamakova E.K."/>
            <person name="Zhou C.E."/>
            <person name="Stewart B.J."/>
            <person name="Lyman M.G."/>
            <person name="Malfatti S.A."/>
            <person name="Rubinfeld B."/>
            <person name="Courtot M."/>
            <person name="Singh J."/>
            <person name="Dalgard C.L."/>
            <person name="Hamilton T."/>
            <person name="Frey K.G."/>
            <person name="Gunde-Cimerman N."/>
            <person name="Dugan L."/>
            <person name="Daly M.J."/>
        </authorList>
    </citation>
    <scope>NUCLEOTIDE SEQUENCE [LARGE SCALE GENOMIC DNA]</scope>
    <source>
        <strain evidence="10 11">MD1149</strain>
    </source>
</reference>
<feature type="binding site" evidence="6">
    <location>
        <position position="7"/>
    </location>
    <ligand>
        <name>Mg(2+)</name>
        <dbReference type="ChEBI" id="CHEBI:18420"/>
        <label>1</label>
    </ligand>
</feature>
<keyword evidence="4 6" id="KW-0460">Magnesium</keyword>
<dbReference type="SUPFAM" id="SSF56219">
    <property type="entry name" value="DNase I-like"/>
    <property type="match status" value="1"/>
</dbReference>
<accession>A0A2S5B130</accession>
<feature type="binding site" evidence="6">
    <location>
        <position position="202"/>
    </location>
    <ligand>
        <name>Mg(2+)</name>
        <dbReference type="ChEBI" id="CHEBI:18420"/>
        <label>1</label>
    </ligand>
</feature>
<evidence type="ECO:0000256" key="8">
    <source>
        <dbReference type="SAM" id="MobiDB-lite"/>
    </source>
</evidence>
<dbReference type="OrthoDB" id="391817at2759"/>
<keyword evidence="6" id="KW-0464">Manganese</keyword>
<dbReference type="GO" id="GO:0008311">
    <property type="term" value="F:double-stranded DNA 3'-5' DNA exonuclease activity"/>
    <property type="evidence" value="ECO:0007669"/>
    <property type="project" value="TreeGrafter"/>
</dbReference>
<evidence type="ECO:0000313" key="10">
    <source>
        <dbReference type="EMBL" id="POY70371.1"/>
    </source>
</evidence>
<keyword evidence="3" id="KW-0378">Hydrolase</keyword>
<proteinExistence type="inferred from homology"/>
<comment type="cofactor">
    <cofactor evidence="6">
        <name>Mg(2+)</name>
        <dbReference type="ChEBI" id="CHEBI:18420"/>
    </cofactor>
    <cofactor evidence="6">
        <name>Mn(2+)</name>
        <dbReference type="ChEBI" id="CHEBI:29035"/>
    </cofactor>
    <text evidence="6">Probably binds two magnesium or manganese ions per subunit.</text>
</comment>
<feature type="region of interest" description="Disordered" evidence="8">
    <location>
        <begin position="332"/>
        <end position="431"/>
    </location>
</feature>
<feature type="site" description="Important for catalytic activity" evidence="7">
    <location>
        <position position="267"/>
    </location>
</feature>
<dbReference type="InterPro" id="IPR004808">
    <property type="entry name" value="AP_endonuc_1"/>
</dbReference>
<evidence type="ECO:0000256" key="7">
    <source>
        <dbReference type="PIRSR" id="PIRSR604808-3"/>
    </source>
</evidence>
<evidence type="ECO:0000259" key="9">
    <source>
        <dbReference type="Pfam" id="PF03372"/>
    </source>
</evidence>
<evidence type="ECO:0000256" key="1">
    <source>
        <dbReference type="ARBA" id="ARBA00007092"/>
    </source>
</evidence>
<dbReference type="GO" id="GO:0046872">
    <property type="term" value="F:metal ion binding"/>
    <property type="evidence" value="ECO:0007669"/>
    <property type="project" value="UniProtKB-KW"/>
</dbReference>
<dbReference type="Proteomes" id="UP000237144">
    <property type="component" value="Unassembled WGS sequence"/>
</dbReference>
<feature type="site" description="Interaction with DNA substrate" evidence="7">
    <location>
        <position position="293"/>
    </location>
</feature>
<evidence type="ECO:0000256" key="5">
    <source>
        <dbReference type="PIRSR" id="PIRSR604808-1"/>
    </source>
</evidence>
<feature type="domain" description="Endonuclease/exonuclease/phosphatase" evidence="9">
    <location>
        <begin position="183"/>
        <end position="277"/>
    </location>
</feature>